<dbReference type="GO" id="GO:0000287">
    <property type="term" value="F:magnesium ion binding"/>
    <property type="evidence" value="ECO:0007669"/>
    <property type="project" value="UniProtKB-UniRule"/>
</dbReference>
<evidence type="ECO:0000256" key="4">
    <source>
        <dbReference type="ARBA" id="ARBA00023251"/>
    </source>
</evidence>
<dbReference type="GO" id="GO:0030288">
    <property type="term" value="C:outer membrane-bounded periplasmic space"/>
    <property type="evidence" value="ECO:0007669"/>
    <property type="project" value="TreeGrafter"/>
</dbReference>
<evidence type="ECO:0000256" key="5">
    <source>
        <dbReference type="PIRNR" id="PIRNR026412"/>
    </source>
</evidence>
<dbReference type="eggNOG" id="COG4257">
    <property type="taxonomic scope" value="Bacteria"/>
</dbReference>
<dbReference type="InterPro" id="IPR051344">
    <property type="entry name" value="Vgb"/>
</dbReference>
<dbReference type="Proteomes" id="UP000025241">
    <property type="component" value="Chromosome I"/>
</dbReference>
<dbReference type="KEGG" id="pkc:PKB_0495"/>
<dbReference type="PANTHER" id="PTHR40274">
    <property type="entry name" value="VIRGINIAMYCIN B LYASE"/>
    <property type="match status" value="1"/>
</dbReference>
<accession>A0A024HBK7</accession>
<dbReference type="RefSeq" id="WP_084166557.1">
    <property type="nucleotide sequence ID" value="NZ_HG322950.1"/>
</dbReference>
<evidence type="ECO:0000313" key="7">
    <source>
        <dbReference type="EMBL" id="CDF81873.1"/>
    </source>
</evidence>
<keyword evidence="8" id="KW-1185">Reference proteome</keyword>
<comment type="cofactor">
    <cofactor evidence="5">
        <name>Mg(2+)</name>
        <dbReference type="ChEBI" id="CHEBI:18420"/>
    </cofactor>
</comment>
<dbReference type="GO" id="GO:0016835">
    <property type="term" value="F:carbon-oxygen lyase activity"/>
    <property type="evidence" value="ECO:0007669"/>
    <property type="project" value="UniProtKB-UniRule"/>
</dbReference>
<dbReference type="GO" id="GO:0046677">
    <property type="term" value="P:response to antibiotic"/>
    <property type="evidence" value="ECO:0007669"/>
    <property type="project" value="UniProtKB-UniRule"/>
</dbReference>
<evidence type="ECO:0000256" key="1">
    <source>
        <dbReference type="ARBA" id="ARBA00022723"/>
    </source>
</evidence>
<dbReference type="InterPro" id="IPR015943">
    <property type="entry name" value="WD40/YVTN_repeat-like_dom_sf"/>
</dbReference>
<organism evidence="7 8">
    <name type="scientific">Pseudomonas knackmussii (strain DSM 6978 / CCUG 54928 / LMG 23759 / B13)</name>
    <dbReference type="NCBI Taxonomy" id="1301098"/>
    <lineage>
        <taxon>Bacteria</taxon>
        <taxon>Pseudomonadati</taxon>
        <taxon>Pseudomonadota</taxon>
        <taxon>Gammaproteobacteria</taxon>
        <taxon>Pseudomonadales</taxon>
        <taxon>Pseudomonadaceae</taxon>
        <taxon>Pseudomonas</taxon>
    </lineage>
</organism>
<dbReference type="Pfam" id="PF24684">
    <property type="entry name" value="Vgb_lyase"/>
    <property type="match status" value="1"/>
</dbReference>
<name>A0A024HBK7_PSEKB</name>
<comment type="function">
    <text evidence="5">Inactivates the type B streptogramin antibiotics by linearizing the lactone ring at the ester linkage, generating a free phenylglycine carboxylate and converting the threonyl moiety into 2-amino-butenoic acid.</text>
</comment>
<dbReference type="SUPFAM" id="SSF63829">
    <property type="entry name" value="Calcium-dependent phosphotriesterase"/>
    <property type="match status" value="1"/>
</dbReference>
<comment type="subunit">
    <text evidence="5">Monomer.</text>
</comment>
<dbReference type="PANTHER" id="PTHR40274:SF3">
    <property type="entry name" value="VIRGINIAMYCIN B LYASE"/>
    <property type="match status" value="1"/>
</dbReference>
<evidence type="ECO:0000313" key="8">
    <source>
        <dbReference type="Proteomes" id="UP000025241"/>
    </source>
</evidence>
<gene>
    <name evidence="7" type="ORF">PKB_0495</name>
</gene>
<protein>
    <recommendedName>
        <fullName evidence="5">Virginiamycin B lyase</fullName>
        <ecNumber evidence="5">4.2.99.-</ecNumber>
    </recommendedName>
    <alternativeName>
        <fullName evidence="5">Streptogramin B lyase</fullName>
    </alternativeName>
</protein>
<dbReference type="STRING" id="1301098.PKB_0495"/>
<dbReference type="HOGENOM" id="CLU_054751_1_0_6"/>
<evidence type="ECO:0000256" key="6">
    <source>
        <dbReference type="SAM" id="SignalP"/>
    </source>
</evidence>
<reference evidence="7 8" key="2">
    <citation type="submission" date="2014-05" db="EMBL/GenBank/DDBJ databases">
        <title>Genome sequence of the 3-chlorobenzoate degrading bacterium Pseudomonas knackmussii B13 shows multiple evidence for horizontal gene transfer.</title>
        <authorList>
            <person name="Miyazaki R."/>
            <person name="Bertelli C."/>
            <person name="Falquet L."/>
            <person name="Robinson-Rechavi M."/>
            <person name="Gharib W."/>
            <person name="Roy S."/>
            <person name="Van der Meer J.R."/>
        </authorList>
    </citation>
    <scope>NUCLEOTIDE SEQUENCE [LARGE SCALE GENOMIC DNA]</scope>
    <source>
        <strain evidence="7 8">B13</strain>
    </source>
</reference>
<keyword evidence="3 5" id="KW-0456">Lyase</keyword>
<feature type="chain" id="PRO_5001533084" description="Virginiamycin B lyase" evidence="6">
    <location>
        <begin position="23"/>
        <end position="318"/>
    </location>
</feature>
<dbReference type="GO" id="GO:0017001">
    <property type="term" value="P:antibiotic catabolic process"/>
    <property type="evidence" value="ECO:0007669"/>
    <property type="project" value="UniProtKB-UniRule"/>
</dbReference>
<dbReference type="AlphaFoldDB" id="A0A024HBK7"/>
<evidence type="ECO:0000256" key="3">
    <source>
        <dbReference type="ARBA" id="ARBA00023239"/>
    </source>
</evidence>
<dbReference type="EC" id="4.2.99.-" evidence="5"/>
<dbReference type="InterPro" id="IPR011217">
    <property type="entry name" value="Vgb_bact"/>
</dbReference>
<proteinExistence type="inferred from homology"/>
<dbReference type="Gene3D" id="2.130.10.10">
    <property type="entry name" value="YVTN repeat-like/Quinoprotein amine dehydrogenase"/>
    <property type="match status" value="1"/>
</dbReference>
<reference evidence="7 8" key="1">
    <citation type="submission" date="2013-03" db="EMBL/GenBank/DDBJ databases">
        <authorList>
            <person name="Linke B."/>
        </authorList>
    </citation>
    <scope>NUCLEOTIDE SEQUENCE [LARGE SCALE GENOMIC DNA]</scope>
    <source>
        <strain evidence="7 8">B13</strain>
    </source>
</reference>
<sequence>MQHRLRLLPALLGVLLSATAHAADPQYFPLSRGVTPAAIALLDDGRLWYVSAGTGSLGRLDPQSGQDEQVSLGKGSLPRAVIAGADGSAWVADSGLNAIVRVDPERLGTEVIRLPDNAPDAGLDSIVQDDDDEIWFTGENGYFGRLDPDSRQLQVWQAPGGKGPHGLAVTPDGQVWYASSDDNSINHIDTLSGSVTRYPLPVANSGPLQLGADSIGRLWISQSGNGQLSRFDPSDGSWQHWPLPGAQAQPCAIFVDSMDRVWLSDIAGNAILRFDPQSARFTSYPSDRADARVRQLTGRPGAVWGAESGTDRLLVIRE</sequence>
<keyword evidence="4 5" id="KW-0046">Antibiotic resistance</keyword>
<keyword evidence="2 5" id="KW-0460">Magnesium</keyword>
<dbReference type="PATRIC" id="fig|1301098.3.peg.508"/>
<dbReference type="Gene3D" id="2.40.10.500">
    <property type="match status" value="1"/>
</dbReference>
<comment type="similarity">
    <text evidence="5">Belongs to the Vgb family.</text>
</comment>
<keyword evidence="1 5" id="KW-0479">Metal-binding</keyword>
<evidence type="ECO:0000256" key="2">
    <source>
        <dbReference type="ARBA" id="ARBA00022842"/>
    </source>
</evidence>
<dbReference type="EMBL" id="HG322950">
    <property type="protein sequence ID" value="CDF81873.1"/>
    <property type="molecule type" value="Genomic_DNA"/>
</dbReference>
<keyword evidence="6" id="KW-0732">Signal</keyword>
<dbReference type="PIRSF" id="PIRSF026412">
    <property type="entry name" value="Streptogrm_lyase"/>
    <property type="match status" value="1"/>
</dbReference>
<feature type="signal peptide" evidence="6">
    <location>
        <begin position="1"/>
        <end position="22"/>
    </location>
</feature>